<comment type="subcellular location">
    <subcellularLocation>
        <location evidence="1">Membrane</location>
        <topology evidence="1">Single-pass type II membrane protein</topology>
    </subcellularLocation>
</comment>
<dbReference type="InParanoid" id="A2EEF6"/>
<evidence type="ECO:0000256" key="2">
    <source>
        <dbReference type="ARBA" id="ARBA00022676"/>
    </source>
</evidence>
<dbReference type="VEuPathDB" id="TrichDB:TVAGG3_0691330"/>
<dbReference type="Gene3D" id="3.90.550.50">
    <property type="match status" value="1"/>
</dbReference>
<sequence>MSGASLKDKIDFTYSQWYEKLRYSNFTSGMGFFIDGKMKSISGEIPYHFVNDPDDISTHKLISKLFAALKYFLEHSNAGWFLRICEDTVINLDTFPLFLKELNENFNPYQDFVIQGACLGKINTTYLQGGSGFVFSRRAAYQIYQDYSWFRMMTNINKADDRLLGYYLSKIGVPPANFTSRWFLGHSFWKQESALKAVTNVSNIEKCTVPVSRKGCRKFLTKVKDITFWHDRVPFDEFVLQHEKIRAATPDNLYFYVPINKPVLCLGDSTTEARYYD</sequence>
<reference evidence="9" key="1">
    <citation type="submission" date="2006-10" db="EMBL/GenBank/DDBJ databases">
        <authorList>
            <person name="Amadeo P."/>
            <person name="Zhao Q."/>
            <person name="Wortman J."/>
            <person name="Fraser-Liggett C."/>
            <person name="Carlton J."/>
        </authorList>
    </citation>
    <scope>NUCLEOTIDE SEQUENCE</scope>
    <source>
        <strain evidence="9">G3</strain>
    </source>
</reference>
<dbReference type="RefSeq" id="XP_001321185.1">
    <property type="nucleotide sequence ID" value="XM_001321150.1"/>
</dbReference>
<evidence type="ECO:0000259" key="8">
    <source>
        <dbReference type="Pfam" id="PF02434"/>
    </source>
</evidence>
<dbReference type="Proteomes" id="UP000001542">
    <property type="component" value="Unassembled WGS sequence"/>
</dbReference>
<dbReference type="EMBL" id="DS113367">
    <property type="protein sequence ID" value="EAY08962.1"/>
    <property type="molecule type" value="Genomic_DNA"/>
</dbReference>
<keyword evidence="4" id="KW-0812">Transmembrane</keyword>
<keyword evidence="5" id="KW-0735">Signal-anchor</keyword>
<dbReference type="AlphaFoldDB" id="A2EEF6"/>
<evidence type="ECO:0000313" key="10">
    <source>
        <dbReference type="Proteomes" id="UP000001542"/>
    </source>
</evidence>
<keyword evidence="3" id="KW-0808">Transferase</keyword>
<keyword evidence="6" id="KW-1133">Transmembrane helix</keyword>
<dbReference type="SMR" id="A2EEF6"/>
<feature type="domain" description="Fringe-like glycosyltransferase" evidence="8">
    <location>
        <begin position="33"/>
        <end position="175"/>
    </location>
</feature>
<reference evidence="9" key="2">
    <citation type="journal article" date="2007" name="Science">
        <title>Draft genome sequence of the sexually transmitted pathogen Trichomonas vaginalis.</title>
        <authorList>
            <person name="Carlton J.M."/>
            <person name="Hirt R.P."/>
            <person name="Silva J.C."/>
            <person name="Delcher A.L."/>
            <person name="Schatz M."/>
            <person name="Zhao Q."/>
            <person name="Wortman J.R."/>
            <person name="Bidwell S.L."/>
            <person name="Alsmark U.C.M."/>
            <person name="Besteiro S."/>
            <person name="Sicheritz-Ponten T."/>
            <person name="Noel C.J."/>
            <person name="Dacks J.B."/>
            <person name="Foster P.G."/>
            <person name="Simillion C."/>
            <person name="Van de Peer Y."/>
            <person name="Miranda-Saavedra D."/>
            <person name="Barton G.J."/>
            <person name="Westrop G.D."/>
            <person name="Mueller S."/>
            <person name="Dessi D."/>
            <person name="Fiori P.L."/>
            <person name="Ren Q."/>
            <person name="Paulsen I."/>
            <person name="Zhang H."/>
            <person name="Bastida-Corcuera F.D."/>
            <person name="Simoes-Barbosa A."/>
            <person name="Brown M.T."/>
            <person name="Hayes R.D."/>
            <person name="Mukherjee M."/>
            <person name="Okumura C.Y."/>
            <person name="Schneider R."/>
            <person name="Smith A.J."/>
            <person name="Vanacova S."/>
            <person name="Villalvazo M."/>
            <person name="Haas B.J."/>
            <person name="Pertea M."/>
            <person name="Feldblyum T.V."/>
            <person name="Utterback T.R."/>
            <person name="Shu C.L."/>
            <person name="Osoegawa K."/>
            <person name="de Jong P.J."/>
            <person name="Hrdy I."/>
            <person name="Horvathova L."/>
            <person name="Zubacova Z."/>
            <person name="Dolezal P."/>
            <person name="Malik S.B."/>
            <person name="Logsdon J.M. Jr."/>
            <person name="Henze K."/>
            <person name="Gupta A."/>
            <person name="Wang C.C."/>
            <person name="Dunne R.L."/>
            <person name="Upcroft J.A."/>
            <person name="Upcroft P."/>
            <person name="White O."/>
            <person name="Salzberg S.L."/>
            <person name="Tang P."/>
            <person name="Chiu C.-H."/>
            <person name="Lee Y.-S."/>
            <person name="Embley T.M."/>
            <person name="Coombs G.H."/>
            <person name="Mottram J.C."/>
            <person name="Tachezy J."/>
            <person name="Fraser-Liggett C.M."/>
            <person name="Johnson P.J."/>
        </authorList>
    </citation>
    <scope>NUCLEOTIDE SEQUENCE [LARGE SCALE GENOMIC DNA]</scope>
    <source>
        <strain evidence="9">G3</strain>
    </source>
</reference>
<evidence type="ECO:0000256" key="1">
    <source>
        <dbReference type="ARBA" id="ARBA00004606"/>
    </source>
</evidence>
<evidence type="ECO:0000313" key="9">
    <source>
        <dbReference type="EMBL" id="EAY08962.1"/>
    </source>
</evidence>
<dbReference type="Pfam" id="PF02434">
    <property type="entry name" value="Fringe"/>
    <property type="match status" value="1"/>
</dbReference>
<evidence type="ECO:0000256" key="7">
    <source>
        <dbReference type="ARBA" id="ARBA00023136"/>
    </source>
</evidence>
<organism evidence="9 10">
    <name type="scientific">Trichomonas vaginalis (strain ATCC PRA-98 / G3)</name>
    <dbReference type="NCBI Taxonomy" id="412133"/>
    <lineage>
        <taxon>Eukaryota</taxon>
        <taxon>Metamonada</taxon>
        <taxon>Parabasalia</taxon>
        <taxon>Trichomonadida</taxon>
        <taxon>Trichomonadidae</taxon>
        <taxon>Trichomonas</taxon>
    </lineage>
</organism>
<keyword evidence="2" id="KW-0328">Glycosyltransferase</keyword>
<dbReference type="FunFam" id="3.90.550.50:FF:000079">
    <property type="entry name" value="Uncharacterized protein"/>
    <property type="match status" value="1"/>
</dbReference>
<dbReference type="GO" id="GO:0016020">
    <property type="term" value="C:membrane"/>
    <property type="evidence" value="ECO:0007669"/>
    <property type="project" value="UniProtKB-SubCell"/>
</dbReference>
<dbReference type="InterPro" id="IPR003378">
    <property type="entry name" value="Fringe-like_glycosylTrfase"/>
</dbReference>
<dbReference type="OrthoDB" id="10639798at2759"/>
<name>A2EEF6_TRIV3</name>
<evidence type="ECO:0000256" key="5">
    <source>
        <dbReference type="ARBA" id="ARBA00022968"/>
    </source>
</evidence>
<dbReference type="VEuPathDB" id="TrichDB:TVAG_486090"/>
<keyword evidence="7" id="KW-0472">Membrane</keyword>
<evidence type="ECO:0000256" key="4">
    <source>
        <dbReference type="ARBA" id="ARBA00022692"/>
    </source>
</evidence>
<protein>
    <recommendedName>
        <fullName evidence="8">Fringe-like glycosyltransferase domain-containing protein</fullName>
    </recommendedName>
</protein>
<accession>A2EEF6</accession>
<dbReference type="KEGG" id="tva:4766873"/>
<keyword evidence="10" id="KW-1185">Reference proteome</keyword>
<evidence type="ECO:0000256" key="3">
    <source>
        <dbReference type="ARBA" id="ARBA00022679"/>
    </source>
</evidence>
<evidence type="ECO:0000256" key="6">
    <source>
        <dbReference type="ARBA" id="ARBA00022989"/>
    </source>
</evidence>
<dbReference type="GO" id="GO:0016263">
    <property type="term" value="F:glycoprotein-N-acetylgalactosamine 3-beta-galactosyltransferase activity"/>
    <property type="evidence" value="ECO:0000318"/>
    <property type="project" value="GO_Central"/>
</dbReference>
<gene>
    <name evidence="9" type="ORF">TVAG_486090</name>
</gene>
<proteinExistence type="predicted"/>